<dbReference type="AlphaFoldDB" id="A0A1I0Q986"/>
<dbReference type="EMBL" id="FOJA01000001">
    <property type="protein sequence ID" value="SEW23108.1"/>
    <property type="molecule type" value="Genomic_DNA"/>
</dbReference>
<keyword evidence="2" id="KW-0472">Membrane</keyword>
<keyword evidence="2" id="KW-0812">Transmembrane</keyword>
<evidence type="ECO:0000256" key="2">
    <source>
        <dbReference type="SAM" id="Phobius"/>
    </source>
</evidence>
<evidence type="ECO:0000256" key="1">
    <source>
        <dbReference type="SAM" id="MobiDB-lite"/>
    </source>
</evidence>
<reference evidence="3 4" key="1">
    <citation type="submission" date="2016-10" db="EMBL/GenBank/DDBJ databases">
        <authorList>
            <person name="de Groot N.N."/>
        </authorList>
    </citation>
    <scope>NUCLEOTIDE SEQUENCE [LARGE SCALE GENOMIC DNA]</scope>
    <source>
        <strain evidence="3 4">CGMCC 1.5337</strain>
    </source>
</reference>
<evidence type="ECO:0000313" key="3">
    <source>
        <dbReference type="EMBL" id="SEW23108.1"/>
    </source>
</evidence>
<protein>
    <submittedName>
        <fullName evidence="3">Uncharacterized protein</fullName>
    </submittedName>
</protein>
<keyword evidence="2" id="KW-1133">Transmembrane helix</keyword>
<dbReference type="RefSeq" id="WP_089669582.1">
    <property type="nucleotide sequence ID" value="NZ_FOJA01000001.1"/>
</dbReference>
<feature type="region of interest" description="Disordered" evidence="1">
    <location>
        <begin position="1"/>
        <end position="23"/>
    </location>
</feature>
<dbReference type="Proteomes" id="UP000198518">
    <property type="component" value="Unassembled WGS sequence"/>
</dbReference>
<accession>A0A1I0Q986</accession>
<feature type="transmembrane region" description="Helical" evidence="2">
    <location>
        <begin position="113"/>
        <end position="135"/>
    </location>
</feature>
<keyword evidence="4" id="KW-1185">Reference proteome</keyword>
<dbReference type="STRING" id="355548.SAMN04487945_2368"/>
<name>A0A1I0Q986_9EURY</name>
<evidence type="ECO:0000313" key="4">
    <source>
        <dbReference type="Proteomes" id="UP000198518"/>
    </source>
</evidence>
<organism evidence="3 4">
    <name type="scientific">Halobacterium jilantaiense</name>
    <dbReference type="NCBI Taxonomy" id="355548"/>
    <lineage>
        <taxon>Archaea</taxon>
        <taxon>Methanobacteriati</taxon>
        <taxon>Methanobacteriota</taxon>
        <taxon>Stenosarchaea group</taxon>
        <taxon>Halobacteria</taxon>
        <taxon>Halobacteriales</taxon>
        <taxon>Halobacteriaceae</taxon>
        <taxon>Halobacterium</taxon>
    </lineage>
</organism>
<gene>
    <name evidence="3" type="ORF">SAMN04487945_2368</name>
</gene>
<proteinExistence type="predicted"/>
<sequence>MPEDRGDDRPEDTGRADSDDRRFSFSLPPIRLPPMFPDRFRVLWPGGGNGPSTRASRLTAAAALVAFDLVDAALALTVDTQAVAAARVLAGALVAAGAFGLPGLLYATEGAAVLGGVAELTVAPTLTLLLVVRLVREVL</sequence>
<dbReference type="OrthoDB" id="253439at2157"/>
<feature type="transmembrane region" description="Helical" evidence="2">
    <location>
        <begin position="88"/>
        <end position="107"/>
    </location>
</feature>